<comment type="caution">
    <text evidence="3">The sequence shown here is derived from an EMBL/GenBank/DDBJ whole genome shotgun (WGS) entry which is preliminary data.</text>
</comment>
<feature type="transmembrane region" description="Helical" evidence="1">
    <location>
        <begin position="80"/>
        <end position="99"/>
    </location>
</feature>
<name>A0A3A4CLF4_ACIRA</name>
<gene>
    <name evidence="3" type="ORF">DIC32_05540</name>
</gene>
<feature type="domain" description="Chlorhexidine efflux transporter" evidence="2">
    <location>
        <begin position="71"/>
        <end position="133"/>
    </location>
</feature>
<dbReference type="KEGG" id="arj:DOM24_08320"/>
<feature type="transmembrane region" description="Helical" evidence="1">
    <location>
        <begin position="40"/>
        <end position="59"/>
    </location>
</feature>
<evidence type="ECO:0000313" key="3">
    <source>
        <dbReference type="EMBL" id="HCM31116.1"/>
    </source>
</evidence>
<reference evidence="3 4" key="1">
    <citation type="journal article" date="2018" name="Nat. Biotechnol.">
        <title>A standardized bacterial taxonomy based on genome phylogeny substantially revises the tree of life.</title>
        <authorList>
            <person name="Parks D.H."/>
            <person name="Chuvochina M."/>
            <person name="Waite D.W."/>
            <person name="Rinke C."/>
            <person name="Skarshewski A."/>
            <person name="Chaumeil P.A."/>
            <person name="Hugenholtz P."/>
        </authorList>
    </citation>
    <scope>NUCLEOTIDE SEQUENCE [LARGE SCALE GENOMIC DNA]</scope>
    <source>
        <strain evidence="3">UBA10045</strain>
    </source>
</reference>
<organism evidence="3 4">
    <name type="scientific">Acinetobacter radioresistens</name>
    <dbReference type="NCBI Taxonomy" id="40216"/>
    <lineage>
        <taxon>Bacteria</taxon>
        <taxon>Pseudomonadati</taxon>
        <taxon>Pseudomonadota</taxon>
        <taxon>Gammaproteobacteria</taxon>
        <taxon>Moraxellales</taxon>
        <taxon>Moraxellaceae</taxon>
        <taxon>Acinetobacter</taxon>
    </lineage>
</organism>
<dbReference type="RefSeq" id="WP_111281555.1">
    <property type="nucleotide sequence ID" value="NZ_CP030031.1"/>
</dbReference>
<dbReference type="Proteomes" id="UP000262257">
    <property type="component" value="Unassembled WGS sequence"/>
</dbReference>
<keyword evidence="1" id="KW-0812">Transmembrane</keyword>
<keyword evidence="1" id="KW-1133">Transmembrane helix</keyword>
<dbReference type="EMBL" id="DPXL01000072">
    <property type="protein sequence ID" value="HCM31116.1"/>
    <property type="molecule type" value="Genomic_DNA"/>
</dbReference>
<evidence type="ECO:0000313" key="4">
    <source>
        <dbReference type="Proteomes" id="UP000262257"/>
    </source>
</evidence>
<dbReference type="InterPro" id="IPR007896">
    <property type="entry name" value="BTP_bacteria"/>
</dbReference>
<dbReference type="AlphaFoldDB" id="A0A3A4CLF4"/>
<dbReference type="Pfam" id="PF05232">
    <property type="entry name" value="BTP"/>
    <property type="match status" value="2"/>
</dbReference>
<sequence>MQGMKRRVVYITSYEIIGMGISSLCFALLTGSTLSHTGPLAILVTSMAALWNLVYNLMFEAWERRQTIRTRTVKRRIAHAIGFQLTLIVFLIPLIAWWMEITLLKAFILDASLIVIIPFYTFTFNWIFDQLFGVPLSAQPIAK</sequence>
<dbReference type="InterPro" id="IPR058208">
    <property type="entry name" value="PACE"/>
</dbReference>
<keyword evidence="1" id="KW-0472">Membrane</keyword>
<feature type="transmembrane region" description="Helical" evidence="1">
    <location>
        <begin position="12"/>
        <end position="34"/>
    </location>
</feature>
<dbReference type="NCBIfam" id="NF033664">
    <property type="entry name" value="PACE_transport"/>
    <property type="match status" value="1"/>
</dbReference>
<protein>
    <recommendedName>
        <fullName evidence="2">Chlorhexidine efflux transporter domain-containing protein</fullName>
    </recommendedName>
</protein>
<dbReference type="GeneID" id="56306085"/>
<feature type="transmembrane region" description="Helical" evidence="1">
    <location>
        <begin position="105"/>
        <end position="128"/>
    </location>
</feature>
<evidence type="ECO:0000256" key="1">
    <source>
        <dbReference type="SAM" id="Phobius"/>
    </source>
</evidence>
<feature type="domain" description="Chlorhexidine efflux transporter" evidence="2">
    <location>
        <begin position="3"/>
        <end position="65"/>
    </location>
</feature>
<accession>A0A3A4CLF4</accession>
<evidence type="ECO:0000259" key="2">
    <source>
        <dbReference type="Pfam" id="PF05232"/>
    </source>
</evidence>
<proteinExistence type="predicted"/>